<evidence type="ECO:0000256" key="11">
    <source>
        <dbReference type="ARBA" id="ARBA00023306"/>
    </source>
</evidence>
<protein>
    <recommendedName>
        <fullName evidence="12">RING-type E3 ubiquitin transferase BRCA1</fullName>
    </recommendedName>
</protein>
<dbReference type="Pfam" id="PF00097">
    <property type="entry name" value="zf-C3HC4"/>
    <property type="match status" value="1"/>
</dbReference>
<evidence type="ECO:0000259" key="15">
    <source>
        <dbReference type="PROSITE" id="PS50089"/>
    </source>
</evidence>
<feature type="domain" description="RING-type" evidence="15">
    <location>
        <begin position="27"/>
        <end position="62"/>
    </location>
</feature>
<dbReference type="InterPro" id="IPR001841">
    <property type="entry name" value="Znf_RING"/>
</dbReference>
<feature type="domain" description="BRCT" evidence="16">
    <location>
        <begin position="566"/>
        <end position="681"/>
    </location>
</feature>
<dbReference type="SMART" id="SM00184">
    <property type="entry name" value="RING"/>
    <property type="match status" value="1"/>
</dbReference>
<evidence type="ECO:0000256" key="6">
    <source>
        <dbReference type="ARBA" id="ARBA00022763"/>
    </source>
</evidence>
<evidence type="ECO:0000256" key="7">
    <source>
        <dbReference type="ARBA" id="ARBA00022771"/>
    </source>
</evidence>
<evidence type="ECO:0000256" key="13">
    <source>
        <dbReference type="PROSITE-ProRule" id="PRU00175"/>
    </source>
</evidence>
<dbReference type="PROSITE" id="PS51805">
    <property type="entry name" value="EPHD"/>
    <property type="match status" value="1"/>
</dbReference>
<dbReference type="InterPro" id="IPR031099">
    <property type="entry name" value="BRCA1-associated"/>
</dbReference>
<dbReference type="GO" id="GO:0008270">
    <property type="term" value="F:zinc ion binding"/>
    <property type="evidence" value="ECO:0007669"/>
    <property type="project" value="UniProtKB-KW"/>
</dbReference>
<evidence type="ECO:0000313" key="19">
    <source>
        <dbReference type="Proteomes" id="UP001415857"/>
    </source>
</evidence>
<evidence type="ECO:0000259" key="16">
    <source>
        <dbReference type="PROSITE" id="PS50172"/>
    </source>
</evidence>
<dbReference type="PROSITE" id="PS50172">
    <property type="entry name" value="BRCT"/>
    <property type="match status" value="2"/>
</dbReference>
<evidence type="ECO:0000313" key="18">
    <source>
        <dbReference type="EMBL" id="KAK9265846.1"/>
    </source>
</evidence>
<keyword evidence="10" id="KW-0539">Nucleus</keyword>
<keyword evidence="7 13" id="KW-0863">Zinc-finger</keyword>
<dbReference type="InterPro" id="IPR017907">
    <property type="entry name" value="Znf_RING_CS"/>
</dbReference>
<accession>A0AAP0R4E7</accession>
<dbReference type="FunFam" id="3.30.40.10:FF:000310">
    <property type="entry name" value="Breast cancer associated RING 1"/>
    <property type="match status" value="1"/>
</dbReference>
<dbReference type="Gene3D" id="3.30.40.10">
    <property type="entry name" value="Zinc/RING finger domain, C3HC4 (zinc finger)"/>
    <property type="match status" value="2"/>
</dbReference>
<dbReference type="Pfam" id="PF13771">
    <property type="entry name" value="zf-HC5HC2H"/>
    <property type="match status" value="1"/>
</dbReference>
<dbReference type="SUPFAM" id="SSF57850">
    <property type="entry name" value="RING/U-box"/>
    <property type="match status" value="1"/>
</dbReference>
<evidence type="ECO:0000259" key="17">
    <source>
        <dbReference type="PROSITE" id="PS51805"/>
    </source>
</evidence>
<dbReference type="EMBL" id="JBBPBK010000294">
    <property type="protein sequence ID" value="KAK9265846.1"/>
    <property type="molecule type" value="Genomic_DNA"/>
</dbReference>
<dbReference type="Pfam" id="PF00533">
    <property type="entry name" value="BRCT"/>
    <property type="match status" value="1"/>
</dbReference>
<dbReference type="PROSITE" id="PS00518">
    <property type="entry name" value="ZF_RING_1"/>
    <property type="match status" value="1"/>
</dbReference>
<evidence type="ECO:0000256" key="8">
    <source>
        <dbReference type="ARBA" id="ARBA00022833"/>
    </source>
</evidence>
<evidence type="ECO:0000256" key="4">
    <source>
        <dbReference type="ARBA" id="ARBA00022723"/>
    </source>
</evidence>
<dbReference type="Proteomes" id="UP001415857">
    <property type="component" value="Unassembled WGS sequence"/>
</dbReference>
<keyword evidence="4" id="KW-0479">Metal-binding</keyword>
<name>A0AAP0R4E7_LIQFO</name>
<keyword evidence="8" id="KW-0862">Zinc</keyword>
<evidence type="ECO:0000256" key="9">
    <source>
        <dbReference type="ARBA" id="ARBA00023204"/>
    </source>
</evidence>
<keyword evidence="5" id="KW-0677">Repeat</keyword>
<evidence type="ECO:0000256" key="3">
    <source>
        <dbReference type="ARBA" id="ARBA00022454"/>
    </source>
</evidence>
<dbReference type="AlphaFoldDB" id="A0AAP0R4E7"/>
<dbReference type="SMART" id="SM00292">
    <property type="entry name" value="BRCT"/>
    <property type="match status" value="2"/>
</dbReference>
<dbReference type="PANTHER" id="PTHR13763">
    <property type="entry name" value="BREAST CANCER TYPE 1 SUSCEPTIBILITY PROTEIN BRCA1"/>
    <property type="match status" value="1"/>
</dbReference>
<dbReference type="InterPro" id="IPR018957">
    <property type="entry name" value="Znf_C3HC4_RING-type"/>
</dbReference>
<sequence>MAESTNHARLLNPWVLHLQKLGLELKCPLCLNLYNRPMLLPCNHMFCNFCLPKAIQKCPVCEVQYSSQDLRPMPYMDNLVTIYGSLDATFCASLCLPVSSDAERVSVQCLTSVDKLRKDAVETSQEENWRSGPALLSLMTNKRVQVPFNHSVENGFGKTGNFNKCMVLINGEGGKFENLEIDMNQGAQSSLGSPPSFGDIKGLDDDCSDHGSEKSPEKYSAKRVKNNSDDRTGPRRNDSPESGYKSCDARDIKRQKKLNYGFAEMGVKNDGHYLPVVSSCVNSTVSNSGLDTVENRTVCGFCQSTKISQVTGPMLHYANGKLVVGDDAFLPDVIHVHRKCIEWAPQVYYVGETVKNLKKELARGAKLKCSSCGLKGAALGCYEKSCRKSFHVPCAVEVLECRWDCENYLVLCPSHCSLKFPNEKSNSEAFKKQTVSTQTQMTSQRSKFWASSPNGVKELVLCGSALSAREKFLLVKFASMSGVTVSKFWKPNVTHVIAATDVNGACSRTMKVLMAILNGKWVLKIDWIKACMEAMRPVDEEPYEVGLDNHGCLDGPKTGRLRTMDNAPKLFSGLTFYLSGDFVPGYKEDLQRLITAAGGTILKSKENLVALVHDAKATASTILVVYNLDPPQGCKLGDEVSILWKRLEEAEVLAAEIGSGVIGHTWLLESIAACKLQPLAS</sequence>
<dbReference type="PROSITE" id="PS50089">
    <property type="entry name" value="ZF_RING_2"/>
    <property type="match status" value="1"/>
</dbReference>
<dbReference type="Gene3D" id="3.40.50.10190">
    <property type="entry name" value="BRCT domain"/>
    <property type="match status" value="2"/>
</dbReference>
<dbReference type="GO" id="GO:0004842">
    <property type="term" value="F:ubiquitin-protein transferase activity"/>
    <property type="evidence" value="ECO:0007669"/>
    <property type="project" value="TreeGrafter"/>
</dbReference>
<evidence type="ECO:0000256" key="14">
    <source>
        <dbReference type="SAM" id="MobiDB-lite"/>
    </source>
</evidence>
<gene>
    <name evidence="18" type="ORF">L1049_027079</name>
</gene>
<dbReference type="InterPro" id="IPR036420">
    <property type="entry name" value="BRCT_dom_sf"/>
</dbReference>
<dbReference type="GO" id="GO:0005694">
    <property type="term" value="C:chromosome"/>
    <property type="evidence" value="ECO:0007669"/>
    <property type="project" value="UniProtKB-SubCell"/>
</dbReference>
<dbReference type="CDD" id="cd17734">
    <property type="entry name" value="BRCT_Bard1_rpt1"/>
    <property type="match status" value="1"/>
</dbReference>
<organism evidence="18 19">
    <name type="scientific">Liquidambar formosana</name>
    <name type="common">Formosan gum</name>
    <dbReference type="NCBI Taxonomy" id="63359"/>
    <lineage>
        <taxon>Eukaryota</taxon>
        <taxon>Viridiplantae</taxon>
        <taxon>Streptophyta</taxon>
        <taxon>Embryophyta</taxon>
        <taxon>Tracheophyta</taxon>
        <taxon>Spermatophyta</taxon>
        <taxon>Magnoliopsida</taxon>
        <taxon>eudicotyledons</taxon>
        <taxon>Gunneridae</taxon>
        <taxon>Pentapetalae</taxon>
        <taxon>Saxifragales</taxon>
        <taxon>Altingiaceae</taxon>
        <taxon>Liquidambar</taxon>
    </lineage>
</organism>
<feature type="domain" description="PHD-type" evidence="17">
    <location>
        <begin position="296"/>
        <end position="416"/>
    </location>
</feature>
<dbReference type="SUPFAM" id="SSF52113">
    <property type="entry name" value="BRCT domain"/>
    <property type="match status" value="2"/>
</dbReference>
<dbReference type="GO" id="GO:0005634">
    <property type="term" value="C:nucleus"/>
    <property type="evidence" value="ECO:0007669"/>
    <property type="project" value="UniProtKB-SubCell"/>
</dbReference>
<feature type="domain" description="BRCT" evidence="16">
    <location>
        <begin position="459"/>
        <end position="545"/>
    </location>
</feature>
<evidence type="ECO:0000256" key="12">
    <source>
        <dbReference type="ARBA" id="ARBA00031556"/>
    </source>
</evidence>
<dbReference type="InterPro" id="IPR001357">
    <property type="entry name" value="BRCT_dom"/>
</dbReference>
<feature type="region of interest" description="Disordered" evidence="14">
    <location>
        <begin position="186"/>
        <end position="248"/>
    </location>
</feature>
<evidence type="ECO:0000256" key="1">
    <source>
        <dbReference type="ARBA" id="ARBA00004123"/>
    </source>
</evidence>
<comment type="subcellular location">
    <subcellularLocation>
        <location evidence="2">Chromosome</location>
    </subcellularLocation>
    <subcellularLocation>
        <location evidence="1">Nucleus</location>
    </subcellularLocation>
</comment>
<dbReference type="PANTHER" id="PTHR13763:SF9">
    <property type="entry name" value="BRCA1-ASSOCIATED RING DOMAIN PROTEIN 1"/>
    <property type="match status" value="1"/>
</dbReference>
<keyword evidence="9" id="KW-0234">DNA repair</keyword>
<evidence type="ECO:0000256" key="10">
    <source>
        <dbReference type="ARBA" id="ARBA00023242"/>
    </source>
</evidence>
<dbReference type="GO" id="GO:0000724">
    <property type="term" value="P:double-strand break repair via homologous recombination"/>
    <property type="evidence" value="ECO:0007669"/>
    <property type="project" value="TreeGrafter"/>
</dbReference>
<proteinExistence type="predicted"/>
<keyword evidence="19" id="KW-1185">Reference proteome</keyword>
<feature type="compositionally biased region" description="Basic and acidic residues" evidence="14">
    <location>
        <begin position="201"/>
        <end position="239"/>
    </location>
</feature>
<keyword evidence="6" id="KW-0227">DNA damage</keyword>
<keyword evidence="3" id="KW-0158">Chromosome</keyword>
<keyword evidence="11" id="KW-0131">Cell cycle</keyword>
<evidence type="ECO:0000256" key="2">
    <source>
        <dbReference type="ARBA" id="ARBA00004286"/>
    </source>
</evidence>
<comment type="caution">
    <text evidence="18">The sequence shown here is derived from an EMBL/GenBank/DDBJ whole genome shotgun (WGS) entry which is preliminary data.</text>
</comment>
<dbReference type="InterPro" id="IPR034732">
    <property type="entry name" value="EPHD"/>
</dbReference>
<reference evidence="18 19" key="1">
    <citation type="journal article" date="2024" name="Plant J.">
        <title>Genome sequences and population genomics reveal climatic adaptation and genomic divergence between two closely related sweetgum species.</title>
        <authorList>
            <person name="Xu W.Q."/>
            <person name="Ren C.Q."/>
            <person name="Zhang X.Y."/>
            <person name="Comes H.P."/>
            <person name="Liu X.H."/>
            <person name="Li Y.G."/>
            <person name="Kettle C.J."/>
            <person name="Jalonen R."/>
            <person name="Gaisberger H."/>
            <person name="Ma Y.Z."/>
            <person name="Qiu Y.X."/>
        </authorList>
    </citation>
    <scope>NUCLEOTIDE SEQUENCE [LARGE SCALE GENOMIC DNA]</scope>
    <source>
        <strain evidence="18">Hangzhou</strain>
    </source>
</reference>
<dbReference type="Pfam" id="PF16589">
    <property type="entry name" value="BRCT_2"/>
    <property type="match status" value="1"/>
</dbReference>
<dbReference type="FunFam" id="3.40.50.10190:FF:000006">
    <property type="entry name" value="Breast cancer type 1 susceptibility protein homolog"/>
    <property type="match status" value="1"/>
</dbReference>
<dbReference type="GO" id="GO:0045944">
    <property type="term" value="P:positive regulation of transcription by RNA polymerase II"/>
    <property type="evidence" value="ECO:0007669"/>
    <property type="project" value="TreeGrafter"/>
</dbReference>
<evidence type="ECO:0000256" key="5">
    <source>
        <dbReference type="ARBA" id="ARBA00022737"/>
    </source>
</evidence>
<dbReference type="InterPro" id="IPR013083">
    <property type="entry name" value="Znf_RING/FYVE/PHD"/>
</dbReference>